<dbReference type="Proteomes" id="UP000197019">
    <property type="component" value="Chromosome"/>
</dbReference>
<reference evidence="1 2" key="1">
    <citation type="submission" date="2017-06" db="EMBL/GenBank/DDBJ databases">
        <title>Genome Sequencing of the methanotroph Methylovulum psychrotolerants str. HV10-M2 isolated from a high-altitude environment.</title>
        <authorList>
            <person name="Mateos-Rivera A."/>
        </authorList>
    </citation>
    <scope>NUCLEOTIDE SEQUENCE [LARGE SCALE GENOMIC DNA]</scope>
    <source>
        <strain evidence="1 2">HV10_M2</strain>
    </source>
</reference>
<evidence type="ECO:0000313" key="2">
    <source>
        <dbReference type="Proteomes" id="UP000197019"/>
    </source>
</evidence>
<dbReference type="KEGG" id="mpsy:CEK71_14005"/>
<gene>
    <name evidence="1" type="ORF">CEK71_14005</name>
</gene>
<sequence>MPLDFRPALAQYKGRLLPFIPTRIAHQRLLGWRSACGHRRFSRLATDGDKATIGQVQQH</sequence>
<accession>A0A1Z4C0N3</accession>
<dbReference type="EMBL" id="CP022129">
    <property type="protein sequence ID" value="ASF47098.1"/>
    <property type="molecule type" value="Genomic_DNA"/>
</dbReference>
<keyword evidence="2" id="KW-1185">Reference proteome</keyword>
<protein>
    <submittedName>
        <fullName evidence="1">Uncharacterized protein</fullName>
    </submittedName>
</protein>
<proteinExistence type="predicted"/>
<evidence type="ECO:0000313" key="1">
    <source>
        <dbReference type="EMBL" id="ASF47098.1"/>
    </source>
</evidence>
<dbReference type="AlphaFoldDB" id="A0A1Z4C0N3"/>
<name>A0A1Z4C0N3_9GAMM</name>
<organism evidence="1 2">
    <name type="scientific">Methylovulum psychrotolerans</name>
    <dbReference type="NCBI Taxonomy" id="1704499"/>
    <lineage>
        <taxon>Bacteria</taxon>
        <taxon>Pseudomonadati</taxon>
        <taxon>Pseudomonadota</taxon>
        <taxon>Gammaproteobacteria</taxon>
        <taxon>Methylococcales</taxon>
        <taxon>Methylococcaceae</taxon>
        <taxon>Methylovulum</taxon>
    </lineage>
</organism>